<feature type="transmembrane region" description="Helical" evidence="1">
    <location>
        <begin position="38"/>
        <end position="58"/>
    </location>
</feature>
<dbReference type="Proteomes" id="UP000562464">
    <property type="component" value="Unassembled WGS sequence"/>
</dbReference>
<protein>
    <submittedName>
        <fullName evidence="2">Signal transduction histidine kinase</fullName>
    </submittedName>
</protein>
<accession>A0A841C8H4</accession>
<keyword evidence="3" id="KW-1185">Reference proteome</keyword>
<name>A0A841C8H4_9LACT</name>
<dbReference type="AlphaFoldDB" id="A0A841C8H4"/>
<keyword evidence="1" id="KW-1133">Transmembrane helix</keyword>
<dbReference type="GO" id="GO:0016301">
    <property type="term" value="F:kinase activity"/>
    <property type="evidence" value="ECO:0007669"/>
    <property type="project" value="UniProtKB-KW"/>
</dbReference>
<evidence type="ECO:0000313" key="2">
    <source>
        <dbReference type="EMBL" id="MBB5887882.1"/>
    </source>
</evidence>
<reference evidence="2 3" key="1">
    <citation type="submission" date="2020-08" db="EMBL/GenBank/DDBJ databases">
        <title>Genomic Encyclopedia of Type Strains, Phase IV (KMG-IV): sequencing the most valuable type-strain genomes for metagenomic binning, comparative biology and taxonomic classification.</title>
        <authorList>
            <person name="Goeker M."/>
        </authorList>
    </citation>
    <scope>NUCLEOTIDE SEQUENCE [LARGE SCALE GENOMIC DNA]</scope>
    <source>
        <strain evidence="2 3">DSM 14925</strain>
    </source>
</reference>
<keyword evidence="2" id="KW-0808">Transferase</keyword>
<dbReference type="EMBL" id="JACHHV010000009">
    <property type="protein sequence ID" value="MBB5887882.1"/>
    <property type="molecule type" value="Genomic_DNA"/>
</dbReference>
<keyword evidence="1" id="KW-0472">Membrane</keyword>
<evidence type="ECO:0000313" key="3">
    <source>
        <dbReference type="Proteomes" id="UP000562464"/>
    </source>
</evidence>
<feature type="transmembrane region" description="Helical" evidence="1">
    <location>
        <begin position="12"/>
        <end position="32"/>
    </location>
</feature>
<comment type="caution">
    <text evidence="2">The sequence shown here is derived from an EMBL/GenBank/DDBJ whole genome shotgun (WGS) entry which is preliminary data.</text>
</comment>
<organism evidence="2 3">
    <name type="scientific">Lactovum miscens</name>
    <dbReference type="NCBI Taxonomy" id="190387"/>
    <lineage>
        <taxon>Bacteria</taxon>
        <taxon>Bacillati</taxon>
        <taxon>Bacillota</taxon>
        <taxon>Bacilli</taxon>
        <taxon>Lactobacillales</taxon>
        <taxon>Streptococcaceae</taxon>
        <taxon>Lactovum</taxon>
    </lineage>
</organism>
<proteinExistence type="predicted"/>
<keyword evidence="2" id="KW-0418">Kinase</keyword>
<evidence type="ECO:0000256" key="1">
    <source>
        <dbReference type="SAM" id="Phobius"/>
    </source>
</evidence>
<dbReference type="RefSeq" id="WP_183539443.1">
    <property type="nucleotide sequence ID" value="NZ_DASWOY010000009.1"/>
</dbReference>
<keyword evidence="1" id="KW-0812">Transmembrane</keyword>
<sequence>MQSGYFVHFTNIYRTSWIWLVIILAFQQILVLESGQKNNLFLNLLFWIFIAFLFYLIWPRRFMFIENSFYFTKLFSAKLVEVDLRYVSGVHTGKYTFQFNYAGKYYRFLSVGNGLNLLKDRFQKADLLESVVASESE</sequence>
<gene>
    <name evidence="2" type="ORF">HNQ37_000761</name>
</gene>